<proteinExistence type="predicted"/>
<dbReference type="Proteomes" id="UP001152024">
    <property type="component" value="Unassembled WGS sequence"/>
</dbReference>
<organism evidence="2 3">
    <name type="scientific">Fusarium equiseti</name>
    <name type="common">Fusarium scirpi</name>
    <dbReference type="NCBI Taxonomy" id="61235"/>
    <lineage>
        <taxon>Eukaryota</taxon>
        <taxon>Fungi</taxon>
        <taxon>Dikarya</taxon>
        <taxon>Ascomycota</taxon>
        <taxon>Pezizomycotina</taxon>
        <taxon>Sordariomycetes</taxon>
        <taxon>Hypocreomycetidae</taxon>
        <taxon>Hypocreales</taxon>
        <taxon>Nectriaceae</taxon>
        <taxon>Fusarium</taxon>
        <taxon>Fusarium incarnatum-equiseti species complex</taxon>
    </lineage>
</organism>
<name>A0ABQ8RPQ4_FUSEQ</name>
<reference evidence="2" key="1">
    <citation type="submission" date="2022-09" db="EMBL/GenBank/DDBJ databases">
        <title>Fusarium specimens isolated from Avocado Roots.</title>
        <authorList>
            <person name="Stajich J."/>
            <person name="Roper C."/>
            <person name="Heimlech-Rivalta G."/>
        </authorList>
    </citation>
    <scope>NUCLEOTIDE SEQUENCE</scope>
    <source>
        <strain evidence="2">CF00095</strain>
    </source>
</reference>
<protein>
    <recommendedName>
        <fullName evidence="4">F-box domain-containing protein</fullName>
    </recommendedName>
</protein>
<evidence type="ECO:0000256" key="1">
    <source>
        <dbReference type="SAM" id="MobiDB-lite"/>
    </source>
</evidence>
<keyword evidence="3" id="KW-1185">Reference proteome</keyword>
<feature type="region of interest" description="Disordered" evidence="1">
    <location>
        <begin position="314"/>
        <end position="335"/>
    </location>
</feature>
<feature type="region of interest" description="Disordered" evidence="1">
    <location>
        <begin position="450"/>
        <end position="494"/>
    </location>
</feature>
<evidence type="ECO:0008006" key="4">
    <source>
        <dbReference type="Google" id="ProtNLM"/>
    </source>
</evidence>
<gene>
    <name evidence="2" type="ORF">NW768_001172</name>
</gene>
<accession>A0ABQ8RPQ4</accession>
<dbReference type="EMBL" id="JAOQBH010000002">
    <property type="protein sequence ID" value="KAJ4139827.1"/>
    <property type="molecule type" value="Genomic_DNA"/>
</dbReference>
<evidence type="ECO:0000313" key="2">
    <source>
        <dbReference type="EMBL" id="KAJ4139827.1"/>
    </source>
</evidence>
<feature type="compositionally biased region" description="Low complexity" evidence="1">
    <location>
        <begin position="465"/>
        <end position="494"/>
    </location>
</feature>
<evidence type="ECO:0000313" key="3">
    <source>
        <dbReference type="Proteomes" id="UP001152024"/>
    </source>
</evidence>
<comment type="caution">
    <text evidence="2">The sequence shown here is derived from an EMBL/GenBank/DDBJ whole genome shotgun (WGS) entry which is preliminary data.</text>
</comment>
<sequence>MNGKAQDAAASLEAMPPEILLRIVMNLPGLDTLWNLMTVSPNTWRLFNNYALTITEGIISGPDSILYEKIRELVRGVILVRAKTLPFKDLKQFRTWLSKGVNPSIGQFSAEYMTPDTEILSASIMSPEVFRSVAATSCQISALSQGCLASYLASFRSIRPLHALDPRPYSPDHGPDSCRAPAWELDIGGKPHKVMDAGQPSWREEMRALRAMWIMQLVGEIKGLVKEGWSEEDINMLQHMNPADLVERPGSVIKAEEIRSTMEYLKTLGDAIQNDHYRLPKPPLATKRHRWLTSEQKPDGSFIPRVSSLARPNCNQPLSRRRAASKLTRGSGTTSMAPQVRVLTDDMRWYMVEPRLNTESSGMSVWRILSGSRNSPLYGIKFDSFRRLGFAFWDKKRLHLVSLASGIHEPHHQHYFYFFALESILPADEVANIKADIRVRGVSRITPRFRSRDLTPLPPAPPLPASSSTLSTGRSTLGLSSLSTTPVSGSHETH</sequence>